<dbReference type="EMBL" id="JAFBMS010000030">
    <property type="protein sequence ID" value="KAG9342174.1"/>
    <property type="molecule type" value="Genomic_DNA"/>
</dbReference>
<evidence type="ECO:0000256" key="2">
    <source>
        <dbReference type="SAM" id="Phobius"/>
    </source>
</evidence>
<comment type="caution">
    <text evidence="3">The sequence shown here is derived from an EMBL/GenBank/DDBJ whole genome shotgun (WGS) entry which is preliminary data.</text>
</comment>
<proteinExistence type="predicted"/>
<accession>A0A8T2NQ19</accession>
<evidence type="ECO:0000256" key="1">
    <source>
        <dbReference type="SAM" id="MobiDB-lite"/>
    </source>
</evidence>
<keyword evidence="2" id="KW-0812">Transmembrane</keyword>
<feature type="transmembrane region" description="Helical" evidence="2">
    <location>
        <begin position="12"/>
        <end position="34"/>
    </location>
</feature>
<dbReference type="AlphaFoldDB" id="A0A8T2NQ19"/>
<protein>
    <submittedName>
        <fullName evidence="3">Uncharacterized protein</fullName>
    </submittedName>
</protein>
<gene>
    <name evidence="3" type="ORF">JZ751_017174</name>
</gene>
<organism evidence="3 4">
    <name type="scientific">Albula glossodonta</name>
    <name type="common">roundjaw bonefish</name>
    <dbReference type="NCBI Taxonomy" id="121402"/>
    <lineage>
        <taxon>Eukaryota</taxon>
        <taxon>Metazoa</taxon>
        <taxon>Chordata</taxon>
        <taxon>Craniata</taxon>
        <taxon>Vertebrata</taxon>
        <taxon>Euteleostomi</taxon>
        <taxon>Actinopterygii</taxon>
        <taxon>Neopterygii</taxon>
        <taxon>Teleostei</taxon>
        <taxon>Albuliformes</taxon>
        <taxon>Albulidae</taxon>
        <taxon>Albula</taxon>
    </lineage>
</organism>
<sequence length="101" mass="11381">MLGQRSQAWEDMWIRLWCMLVCLLLAVPGGLAFLPNFWSRVLTLSWDSYTHQYMTEQAVLNVTLDTLSRLPLRRETDSPDGTPGSGHAHRLQAVATPTEPG</sequence>
<dbReference type="Proteomes" id="UP000824540">
    <property type="component" value="Unassembled WGS sequence"/>
</dbReference>
<evidence type="ECO:0000313" key="3">
    <source>
        <dbReference type="EMBL" id="KAG9342174.1"/>
    </source>
</evidence>
<evidence type="ECO:0000313" key="4">
    <source>
        <dbReference type="Proteomes" id="UP000824540"/>
    </source>
</evidence>
<keyword evidence="2" id="KW-1133">Transmembrane helix</keyword>
<feature type="region of interest" description="Disordered" evidence="1">
    <location>
        <begin position="72"/>
        <end position="101"/>
    </location>
</feature>
<dbReference type="OrthoDB" id="301415at2759"/>
<reference evidence="3" key="1">
    <citation type="thesis" date="2021" institute="BYU ScholarsArchive" country="Provo, UT, USA">
        <title>Applications of and Algorithms for Genome Assembly and Genomic Analyses with an Emphasis on Marine Teleosts.</title>
        <authorList>
            <person name="Pickett B.D."/>
        </authorList>
    </citation>
    <scope>NUCLEOTIDE SEQUENCE</scope>
    <source>
        <strain evidence="3">HI-2016</strain>
    </source>
</reference>
<keyword evidence="2" id="KW-0472">Membrane</keyword>
<name>A0A8T2NQ19_9TELE</name>
<keyword evidence="4" id="KW-1185">Reference proteome</keyword>